<dbReference type="Gene3D" id="3.30.450.350">
    <property type="entry name" value="CHASE domain"/>
    <property type="match status" value="1"/>
</dbReference>
<dbReference type="InterPro" id="IPR003594">
    <property type="entry name" value="HATPase_dom"/>
</dbReference>
<keyword evidence="9" id="KW-0175">Coiled coil</keyword>
<dbReference type="PANTHER" id="PTHR24421:SF37">
    <property type="entry name" value="SENSOR HISTIDINE KINASE NARS"/>
    <property type="match status" value="1"/>
</dbReference>
<evidence type="ECO:0000256" key="4">
    <source>
        <dbReference type="ARBA" id="ARBA00022692"/>
    </source>
</evidence>
<gene>
    <name evidence="12" type="primary">nreB_3</name>
    <name evidence="12" type="ORF">PPN31114_02939</name>
</gene>
<dbReference type="GeneID" id="300404958"/>
<accession>A0A5E4VXU6</accession>
<dbReference type="AlphaFoldDB" id="A0A5E4VXU6"/>
<name>A0A5E4VXU6_9BURK</name>
<evidence type="ECO:0000256" key="3">
    <source>
        <dbReference type="ARBA" id="ARBA00022679"/>
    </source>
</evidence>
<sequence length="577" mass="63469">MIRRLSHLPLAIAFTVFLTLLGVSHLVVSELAARTQAAADLRFNEFATDASNKVQVQLLRYTDILLGLRGLWSVTGAPTTRQFLAYHDALRIHDRFPALVNINFNEFIATADTARYERQIRQTEHLTNFTIFPKATTLPHRLVVRFDSSPHTVYLGRDIYMNYPESVTRQVAESATAVTSGLAIPQLDDKPGAGLGIRLAIYRSATIPPPGARMQAFAGSVGIFVDCPTLIHEAIPAADRQYLALTFRSLPLSGEAELPTRRTLYRLGDSTLAPAASVARIKRSFFVADRVFELDFTVAKDRFKDPIGAHIQAIGYSVGILLSVISAAVIYLLLASQRQLSTTVTSQSASLASTRDQVDRLLRERLQAEQELARQGERERQRIGRELHDDLGQKLTGASLMLETLAHSSPAASDDVHRQSIDKIAKIVEGSIATIRTLSRGLTPFDGSPHDLGAALRELCDEIGRLLPDGCHLDLSYDTELLSQDASLHLYRIVQESISNALRHGRARRIDVQLLDIDGRIALTVRDDGIGLPGNIDVSDLPTTSVGLRSIRSRAQLLGMRADFRRGPDGGVIVEVK</sequence>
<evidence type="ECO:0000256" key="7">
    <source>
        <dbReference type="ARBA" id="ARBA00023012"/>
    </source>
</evidence>
<feature type="transmembrane region" description="Helical" evidence="10">
    <location>
        <begin position="313"/>
        <end position="334"/>
    </location>
</feature>
<evidence type="ECO:0000256" key="2">
    <source>
        <dbReference type="ARBA" id="ARBA00022475"/>
    </source>
</evidence>
<organism evidence="12 13">
    <name type="scientific">Pandoraea pneumonica</name>
    <dbReference type="NCBI Taxonomy" id="2508299"/>
    <lineage>
        <taxon>Bacteria</taxon>
        <taxon>Pseudomonadati</taxon>
        <taxon>Pseudomonadota</taxon>
        <taxon>Betaproteobacteria</taxon>
        <taxon>Burkholderiales</taxon>
        <taxon>Burkholderiaceae</taxon>
        <taxon>Pandoraea</taxon>
    </lineage>
</organism>
<comment type="subcellular location">
    <subcellularLocation>
        <location evidence="1">Cell membrane</location>
        <topology evidence="1">Multi-pass membrane protein</topology>
    </subcellularLocation>
</comment>
<keyword evidence="5 12" id="KW-0418">Kinase</keyword>
<evidence type="ECO:0000256" key="10">
    <source>
        <dbReference type="SAM" id="Phobius"/>
    </source>
</evidence>
<protein>
    <submittedName>
        <fullName evidence="12">Oxygen sensor histidine kinase NreB</fullName>
        <ecNumber evidence="12">2.7.13.3</ecNumber>
    </submittedName>
</protein>
<dbReference type="EC" id="2.7.13.3" evidence="12"/>
<dbReference type="InterPro" id="IPR050482">
    <property type="entry name" value="Sensor_HK_TwoCompSys"/>
</dbReference>
<keyword evidence="6 10" id="KW-1133">Transmembrane helix</keyword>
<evidence type="ECO:0000259" key="11">
    <source>
        <dbReference type="SMART" id="SM01079"/>
    </source>
</evidence>
<dbReference type="Pfam" id="PF03924">
    <property type="entry name" value="CHASE"/>
    <property type="match status" value="1"/>
</dbReference>
<keyword evidence="8 10" id="KW-0472">Membrane</keyword>
<dbReference type="EMBL" id="CABPSK010000002">
    <property type="protein sequence ID" value="VVE16693.1"/>
    <property type="molecule type" value="Genomic_DNA"/>
</dbReference>
<dbReference type="GO" id="GO:0005886">
    <property type="term" value="C:plasma membrane"/>
    <property type="evidence" value="ECO:0007669"/>
    <property type="project" value="UniProtKB-SubCell"/>
</dbReference>
<dbReference type="RefSeq" id="WP_150680162.1">
    <property type="nucleotide sequence ID" value="NZ_CABPSK010000002.1"/>
</dbReference>
<dbReference type="InterPro" id="IPR036890">
    <property type="entry name" value="HATPase_C_sf"/>
</dbReference>
<evidence type="ECO:0000256" key="6">
    <source>
        <dbReference type="ARBA" id="ARBA00022989"/>
    </source>
</evidence>
<dbReference type="InterPro" id="IPR006189">
    <property type="entry name" value="CHASE_dom"/>
</dbReference>
<dbReference type="OrthoDB" id="9813412at2"/>
<dbReference type="Gene3D" id="1.20.5.1930">
    <property type="match status" value="1"/>
</dbReference>
<dbReference type="Proteomes" id="UP000366945">
    <property type="component" value="Unassembled WGS sequence"/>
</dbReference>
<dbReference type="Pfam" id="PF07730">
    <property type="entry name" value="HisKA_3"/>
    <property type="match status" value="1"/>
</dbReference>
<evidence type="ECO:0000313" key="13">
    <source>
        <dbReference type="Proteomes" id="UP000366945"/>
    </source>
</evidence>
<evidence type="ECO:0000256" key="5">
    <source>
        <dbReference type="ARBA" id="ARBA00022777"/>
    </source>
</evidence>
<keyword evidence="7" id="KW-0902">Two-component regulatory system</keyword>
<dbReference type="Gene3D" id="3.30.565.10">
    <property type="entry name" value="Histidine kinase-like ATPase, C-terminal domain"/>
    <property type="match status" value="1"/>
</dbReference>
<dbReference type="SMART" id="SM01079">
    <property type="entry name" value="CHASE"/>
    <property type="match status" value="1"/>
</dbReference>
<dbReference type="SUPFAM" id="SSF55874">
    <property type="entry name" value="ATPase domain of HSP90 chaperone/DNA topoisomerase II/histidine kinase"/>
    <property type="match status" value="1"/>
</dbReference>
<evidence type="ECO:0000313" key="12">
    <source>
        <dbReference type="EMBL" id="VVE16693.1"/>
    </source>
</evidence>
<evidence type="ECO:0000256" key="8">
    <source>
        <dbReference type="ARBA" id="ARBA00023136"/>
    </source>
</evidence>
<feature type="domain" description="CHASE" evidence="11">
    <location>
        <begin position="74"/>
        <end position="262"/>
    </location>
</feature>
<reference evidence="12 13" key="1">
    <citation type="submission" date="2019-08" db="EMBL/GenBank/DDBJ databases">
        <authorList>
            <person name="Peeters C."/>
        </authorList>
    </citation>
    <scope>NUCLEOTIDE SEQUENCE [LARGE SCALE GENOMIC DNA]</scope>
    <source>
        <strain evidence="12 13">LMG 31114</strain>
    </source>
</reference>
<dbReference type="Pfam" id="PF02518">
    <property type="entry name" value="HATPase_c"/>
    <property type="match status" value="1"/>
</dbReference>
<keyword evidence="13" id="KW-1185">Reference proteome</keyword>
<proteinExistence type="predicted"/>
<dbReference type="CDD" id="cd16917">
    <property type="entry name" value="HATPase_UhpB-NarQ-NarX-like"/>
    <property type="match status" value="1"/>
</dbReference>
<keyword evidence="2" id="KW-1003">Cell membrane</keyword>
<dbReference type="InterPro" id="IPR042240">
    <property type="entry name" value="CHASE_sf"/>
</dbReference>
<dbReference type="GO" id="GO:0000155">
    <property type="term" value="F:phosphorelay sensor kinase activity"/>
    <property type="evidence" value="ECO:0007669"/>
    <property type="project" value="InterPro"/>
</dbReference>
<dbReference type="InterPro" id="IPR011712">
    <property type="entry name" value="Sig_transdc_His_kin_sub3_dim/P"/>
</dbReference>
<dbReference type="PANTHER" id="PTHR24421">
    <property type="entry name" value="NITRATE/NITRITE SENSOR PROTEIN NARX-RELATED"/>
    <property type="match status" value="1"/>
</dbReference>
<keyword evidence="3 12" id="KW-0808">Transferase</keyword>
<dbReference type="GO" id="GO:0046983">
    <property type="term" value="F:protein dimerization activity"/>
    <property type="evidence" value="ECO:0007669"/>
    <property type="project" value="InterPro"/>
</dbReference>
<keyword evidence="4 10" id="KW-0812">Transmembrane</keyword>
<evidence type="ECO:0000256" key="1">
    <source>
        <dbReference type="ARBA" id="ARBA00004651"/>
    </source>
</evidence>
<feature type="coiled-coil region" evidence="9">
    <location>
        <begin position="351"/>
        <end position="378"/>
    </location>
</feature>
<evidence type="ECO:0000256" key="9">
    <source>
        <dbReference type="SAM" id="Coils"/>
    </source>
</evidence>